<dbReference type="GO" id="GO:0005930">
    <property type="term" value="C:axoneme"/>
    <property type="evidence" value="ECO:0007669"/>
    <property type="project" value="UniProtKB-SubCell"/>
</dbReference>
<protein>
    <submittedName>
        <fullName evidence="2">Uncharacterized protein</fullName>
    </submittedName>
</protein>
<evidence type="ECO:0000256" key="1">
    <source>
        <dbReference type="ARBA" id="ARBA00004430"/>
    </source>
</evidence>
<dbReference type="AlphaFoldDB" id="A0AAD5DES2"/>
<dbReference type="SUPFAM" id="SSF52058">
    <property type="entry name" value="L domain-like"/>
    <property type="match status" value="1"/>
</dbReference>
<evidence type="ECO:0000313" key="3">
    <source>
        <dbReference type="Proteomes" id="UP001205105"/>
    </source>
</evidence>
<dbReference type="InterPro" id="IPR032675">
    <property type="entry name" value="LRR_dom_sf"/>
</dbReference>
<sequence>MTPEQAVLLGCCLAACAPAGRLQRLRIAAGSVPVLAAWIQPLRSLRALTLVARNDDLTVKCSLAHCTQLTALSLQSGALTFADGVRLPPSLLRLEPVHPHSGALPDQLSDLTQLSGLSLAPKYGQDADSFDVLLQLPALRSLLIAPVSYLPACLGRLTRLEQLVLMLFEAGNAEPEDAAGEAFDGTLRQLVHLTSLYLSLDDPRACLPALASLPRLQRLCIIGRGHEPASLPAGPWLSSLRELGTSRACLCSSSQVLAVAAQLERVAVMSGLSGKVRRSEPLFAWLSAHPPLRCLELHIRGNLHSGMRSAVAGLQQGRPELQVAFIGGSTEQSNFVTGFHTIQFF</sequence>
<accession>A0AAD5DES2</accession>
<name>A0AAD5DES2_9CHLO</name>
<organism evidence="2 3">
    <name type="scientific">Chlorella ohadii</name>
    <dbReference type="NCBI Taxonomy" id="2649997"/>
    <lineage>
        <taxon>Eukaryota</taxon>
        <taxon>Viridiplantae</taxon>
        <taxon>Chlorophyta</taxon>
        <taxon>core chlorophytes</taxon>
        <taxon>Trebouxiophyceae</taxon>
        <taxon>Chlorellales</taxon>
        <taxon>Chlorellaceae</taxon>
        <taxon>Chlorella clade</taxon>
        <taxon>Chlorella</taxon>
    </lineage>
</organism>
<comment type="caution">
    <text evidence="2">The sequence shown here is derived from an EMBL/GenBank/DDBJ whole genome shotgun (WGS) entry which is preliminary data.</text>
</comment>
<gene>
    <name evidence="2" type="ORF">COHA_010783</name>
</gene>
<evidence type="ECO:0000313" key="2">
    <source>
        <dbReference type="EMBL" id="KAI7835316.1"/>
    </source>
</evidence>
<dbReference type="Gene3D" id="3.80.10.10">
    <property type="entry name" value="Ribonuclease Inhibitor"/>
    <property type="match status" value="1"/>
</dbReference>
<dbReference type="Proteomes" id="UP001205105">
    <property type="component" value="Unassembled WGS sequence"/>
</dbReference>
<dbReference type="EMBL" id="JADXDR010000297">
    <property type="protein sequence ID" value="KAI7835316.1"/>
    <property type="molecule type" value="Genomic_DNA"/>
</dbReference>
<reference evidence="2" key="1">
    <citation type="submission" date="2020-11" db="EMBL/GenBank/DDBJ databases">
        <title>Chlorella ohadii genome sequencing and assembly.</title>
        <authorList>
            <person name="Murik O."/>
            <person name="Treves H."/>
            <person name="Kedem I."/>
            <person name="Shotland Y."/>
            <person name="Kaplan A."/>
        </authorList>
    </citation>
    <scope>NUCLEOTIDE SEQUENCE</scope>
    <source>
        <strain evidence="2">1</strain>
    </source>
</reference>
<comment type="subcellular location">
    <subcellularLocation>
        <location evidence="1">Cytoplasm</location>
        <location evidence="1">Cytoskeleton</location>
        <location evidence="1">Cilium axoneme</location>
    </subcellularLocation>
</comment>
<keyword evidence="3" id="KW-1185">Reference proteome</keyword>
<proteinExistence type="predicted"/>